<dbReference type="PANTHER" id="PTHR12526:SF510">
    <property type="entry name" value="D-INOSITOL 3-PHOSPHATE GLYCOSYLTRANSFERASE"/>
    <property type="match status" value="1"/>
</dbReference>
<evidence type="ECO:0000313" key="5">
    <source>
        <dbReference type="Proteomes" id="UP000253318"/>
    </source>
</evidence>
<evidence type="ECO:0000256" key="2">
    <source>
        <dbReference type="ARBA" id="ARBA00022679"/>
    </source>
</evidence>
<dbReference type="Proteomes" id="UP000253318">
    <property type="component" value="Unassembled WGS sequence"/>
</dbReference>
<accession>A0A368T6G1</accession>
<feature type="domain" description="Glycosyltransferase subfamily 4-like N-terminal" evidence="3">
    <location>
        <begin position="17"/>
        <end position="156"/>
    </location>
</feature>
<dbReference type="InterPro" id="IPR028098">
    <property type="entry name" value="Glyco_trans_4-like_N"/>
</dbReference>
<evidence type="ECO:0000313" key="4">
    <source>
        <dbReference type="EMBL" id="RCV59287.1"/>
    </source>
</evidence>
<sequence>MRVVALVHYYVPRYMAGSEVMLHAMLRAVADAGHEVEVVVTEHQRGPDEYTHEGVRVQCAGRRGVVDLLDGLAPDVLVSHHQEAPHAAHYARTRKGARPKTALIFHNTFPGAVSVCRRWRPDLAVFNTAWVRDHYARRRAVMPGTRTLVVHPPVDAAAHRTKPGKLVTLVNLNRDKGAEVLYALAGRMPDVEFMGVVGGHGEQIVRDLPNVAIQPHTADPRRDIWARTRILIMPSVYESYGMVAVEAAASGIPTIAAPTPGLREALGDAGTWMRRNDLAGWEQEIRRLLEPSEWRLASKRARERSAELDPREELAAWVRAVESL</sequence>
<dbReference type="RefSeq" id="WP_114399244.1">
    <property type="nucleotide sequence ID" value="NZ_QEIM01000115.1"/>
</dbReference>
<dbReference type="Pfam" id="PF13439">
    <property type="entry name" value="Glyco_transf_4"/>
    <property type="match status" value="1"/>
</dbReference>
<dbReference type="EMBL" id="QEIN01000063">
    <property type="protein sequence ID" value="RCV59287.1"/>
    <property type="molecule type" value="Genomic_DNA"/>
</dbReference>
<dbReference type="AlphaFoldDB" id="A0A368T6G1"/>
<dbReference type="Gene3D" id="3.40.50.2000">
    <property type="entry name" value="Glycogen Phosphorylase B"/>
    <property type="match status" value="2"/>
</dbReference>
<protein>
    <submittedName>
        <fullName evidence="4">Group 1 glycosyl transferase</fullName>
    </submittedName>
</protein>
<comment type="caution">
    <text evidence="4">The sequence shown here is derived from an EMBL/GenBank/DDBJ whole genome shotgun (WGS) entry which is preliminary data.</text>
</comment>
<keyword evidence="2 4" id="KW-0808">Transferase</keyword>
<evidence type="ECO:0000256" key="1">
    <source>
        <dbReference type="ARBA" id="ARBA00022676"/>
    </source>
</evidence>
<gene>
    <name evidence="4" type="ORF">DEF24_09960</name>
</gene>
<evidence type="ECO:0000259" key="3">
    <source>
        <dbReference type="Pfam" id="PF13439"/>
    </source>
</evidence>
<keyword evidence="1" id="KW-0328">Glycosyltransferase</keyword>
<name>A0A368T6G1_9ACTN</name>
<dbReference type="OrthoDB" id="3514870at2"/>
<reference evidence="4 5" key="1">
    <citation type="submission" date="2018-04" db="EMBL/GenBank/DDBJ databases">
        <title>Novel actinobacteria from marine sediment.</title>
        <authorList>
            <person name="Ng Z.Y."/>
            <person name="Tan G.Y.A."/>
        </authorList>
    </citation>
    <scope>NUCLEOTIDE SEQUENCE [LARGE SCALE GENOMIC DNA]</scope>
    <source>
        <strain evidence="4 5">TPS81</strain>
    </source>
</reference>
<organism evidence="4 5">
    <name type="scientific">Marinitenerispora sediminis</name>
    <dbReference type="NCBI Taxonomy" id="1931232"/>
    <lineage>
        <taxon>Bacteria</taxon>
        <taxon>Bacillati</taxon>
        <taxon>Actinomycetota</taxon>
        <taxon>Actinomycetes</taxon>
        <taxon>Streptosporangiales</taxon>
        <taxon>Nocardiopsidaceae</taxon>
        <taxon>Marinitenerispora</taxon>
    </lineage>
</organism>
<proteinExistence type="predicted"/>
<dbReference type="Pfam" id="PF13692">
    <property type="entry name" value="Glyco_trans_1_4"/>
    <property type="match status" value="1"/>
</dbReference>
<dbReference type="SUPFAM" id="SSF53756">
    <property type="entry name" value="UDP-Glycosyltransferase/glycogen phosphorylase"/>
    <property type="match status" value="1"/>
</dbReference>
<dbReference type="CDD" id="cd03801">
    <property type="entry name" value="GT4_PimA-like"/>
    <property type="match status" value="1"/>
</dbReference>
<dbReference type="GO" id="GO:0016757">
    <property type="term" value="F:glycosyltransferase activity"/>
    <property type="evidence" value="ECO:0007669"/>
    <property type="project" value="UniProtKB-KW"/>
</dbReference>
<dbReference type="PANTHER" id="PTHR12526">
    <property type="entry name" value="GLYCOSYLTRANSFERASE"/>
    <property type="match status" value="1"/>
</dbReference>
<keyword evidence="5" id="KW-1185">Reference proteome</keyword>